<protein>
    <submittedName>
        <fullName evidence="5">Related to O-methyltransferase</fullName>
    </submittedName>
</protein>
<dbReference type="GO" id="GO:0032259">
    <property type="term" value="P:methylation"/>
    <property type="evidence" value="ECO:0007669"/>
    <property type="project" value="UniProtKB-KW"/>
</dbReference>
<evidence type="ECO:0000256" key="1">
    <source>
        <dbReference type="ARBA" id="ARBA00022603"/>
    </source>
</evidence>
<dbReference type="InterPro" id="IPR002935">
    <property type="entry name" value="SAM_O-MeTrfase"/>
</dbReference>
<gene>
    <name evidence="5" type="ORF">PAC_16825</name>
</gene>
<evidence type="ECO:0000313" key="5">
    <source>
        <dbReference type="EMBL" id="CZR66924.1"/>
    </source>
</evidence>
<dbReference type="GO" id="GO:0008171">
    <property type="term" value="F:O-methyltransferase activity"/>
    <property type="evidence" value="ECO:0007669"/>
    <property type="project" value="InterPro"/>
</dbReference>
<dbReference type="PANTHER" id="PTHR10509:SF14">
    <property type="entry name" value="CAFFEOYL-COA O-METHYLTRANSFERASE 3-RELATED"/>
    <property type="match status" value="1"/>
</dbReference>
<dbReference type="CDD" id="cd02440">
    <property type="entry name" value="AdoMet_MTases"/>
    <property type="match status" value="1"/>
</dbReference>
<dbReference type="InterPro" id="IPR029063">
    <property type="entry name" value="SAM-dependent_MTases_sf"/>
</dbReference>
<dbReference type="OrthoDB" id="10251242at2759"/>
<keyword evidence="6" id="KW-1185">Reference proteome</keyword>
<keyword evidence="1 5" id="KW-0489">Methyltransferase</keyword>
<proteinExistence type="inferred from homology"/>
<evidence type="ECO:0000256" key="4">
    <source>
        <dbReference type="ARBA" id="ARBA00023453"/>
    </source>
</evidence>
<dbReference type="STRING" id="576137.A0A1L7XPH5"/>
<dbReference type="PROSITE" id="PS51682">
    <property type="entry name" value="SAM_OMT_I"/>
    <property type="match status" value="1"/>
</dbReference>
<dbReference type="Gene3D" id="3.40.50.150">
    <property type="entry name" value="Vaccinia Virus protein VP39"/>
    <property type="match status" value="1"/>
</dbReference>
<reference evidence="5 6" key="1">
    <citation type="submission" date="2016-03" db="EMBL/GenBank/DDBJ databases">
        <authorList>
            <person name="Ploux O."/>
        </authorList>
    </citation>
    <scope>NUCLEOTIDE SEQUENCE [LARGE SCALE GENOMIC DNA]</scope>
    <source>
        <strain evidence="5 6">UAMH 11012</strain>
    </source>
</reference>
<dbReference type="Proteomes" id="UP000184330">
    <property type="component" value="Unassembled WGS sequence"/>
</dbReference>
<keyword evidence="3" id="KW-0949">S-adenosyl-L-methionine</keyword>
<dbReference type="AlphaFoldDB" id="A0A1L7XPH5"/>
<dbReference type="InterPro" id="IPR050362">
    <property type="entry name" value="Cation-dep_OMT"/>
</dbReference>
<dbReference type="Pfam" id="PF01596">
    <property type="entry name" value="Methyltransf_3"/>
    <property type="match status" value="1"/>
</dbReference>
<evidence type="ECO:0000313" key="6">
    <source>
        <dbReference type="Proteomes" id="UP000184330"/>
    </source>
</evidence>
<dbReference type="PANTHER" id="PTHR10509">
    <property type="entry name" value="O-METHYLTRANSFERASE-RELATED"/>
    <property type="match status" value="1"/>
</dbReference>
<evidence type="ECO:0000256" key="2">
    <source>
        <dbReference type="ARBA" id="ARBA00022679"/>
    </source>
</evidence>
<comment type="similarity">
    <text evidence="4">Belongs to the class I-like SAM-binding methyltransferase superfamily. Cation-dependent O-methyltransferase family.</text>
</comment>
<name>A0A1L7XPH5_9HELO</name>
<sequence length="220" mass="23688">MPSLLHKAAALDTLAHKSLLTSNPKLDAALKSSAAAGLPPITINPLQGQFLAIQCKLMGAKRVLEIGTLGGYSTIWFASTGAHVTSIEIDPKHRDVALQNTSGLDVEIILGAALDVLPELHQEGREFDFVFIDAAWEEQSAYFEWAVKLTREGGAIYVDNVVRWLLEQEDLGESEGLVSKVGGLKGKGGVQASLINTVSSFKGKEEEMMDGFLLAVVEKK</sequence>
<dbReference type="EMBL" id="FJOG01000040">
    <property type="protein sequence ID" value="CZR66924.1"/>
    <property type="molecule type" value="Genomic_DNA"/>
</dbReference>
<dbReference type="GO" id="GO:0008757">
    <property type="term" value="F:S-adenosylmethionine-dependent methyltransferase activity"/>
    <property type="evidence" value="ECO:0007669"/>
    <property type="project" value="TreeGrafter"/>
</dbReference>
<dbReference type="SUPFAM" id="SSF53335">
    <property type="entry name" value="S-adenosyl-L-methionine-dependent methyltransferases"/>
    <property type="match status" value="1"/>
</dbReference>
<keyword evidence="2 5" id="KW-0808">Transferase</keyword>
<organism evidence="5 6">
    <name type="scientific">Phialocephala subalpina</name>
    <dbReference type="NCBI Taxonomy" id="576137"/>
    <lineage>
        <taxon>Eukaryota</taxon>
        <taxon>Fungi</taxon>
        <taxon>Dikarya</taxon>
        <taxon>Ascomycota</taxon>
        <taxon>Pezizomycotina</taxon>
        <taxon>Leotiomycetes</taxon>
        <taxon>Helotiales</taxon>
        <taxon>Mollisiaceae</taxon>
        <taxon>Phialocephala</taxon>
        <taxon>Phialocephala fortinii species complex</taxon>
    </lineage>
</organism>
<accession>A0A1L7XPH5</accession>
<evidence type="ECO:0000256" key="3">
    <source>
        <dbReference type="ARBA" id="ARBA00022691"/>
    </source>
</evidence>